<organism evidence="1 2">
    <name type="scientific">Asparagus officinalis</name>
    <name type="common">Garden asparagus</name>
    <dbReference type="NCBI Taxonomy" id="4686"/>
    <lineage>
        <taxon>Eukaryota</taxon>
        <taxon>Viridiplantae</taxon>
        <taxon>Streptophyta</taxon>
        <taxon>Embryophyta</taxon>
        <taxon>Tracheophyta</taxon>
        <taxon>Spermatophyta</taxon>
        <taxon>Magnoliopsida</taxon>
        <taxon>Liliopsida</taxon>
        <taxon>Asparagales</taxon>
        <taxon>Asparagaceae</taxon>
        <taxon>Asparagoideae</taxon>
        <taxon>Asparagus</taxon>
    </lineage>
</organism>
<reference evidence="2" key="1">
    <citation type="journal article" date="2017" name="Nat. Commun.">
        <title>The asparagus genome sheds light on the origin and evolution of a young Y chromosome.</title>
        <authorList>
            <person name="Harkess A."/>
            <person name="Zhou J."/>
            <person name="Xu C."/>
            <person name="Bowers J.E."/>
            <person name="Van der Hulst R."/>
            <person name="Ayyampalayam S."/>
            <person name="Mercati F."/>
            <person name="Riccardi P."/>
            <person name="McKain M.R."/>
            <person name="Kakrana A."/>
            <person name="Tang H."/>
            <person name="Ray J."/>
            <person name="Groenendijk J."/>
            <person name="Arikit S."/>
            <person name="Mathioni S.M."/>
            <person name="Nakano M."/>
            <person name="Shan H."/>
            <person name="Telgmann-Rauber A."/>
            <person name="Kanno A."/>
            <person name="Yue Z."/>
            <person name="Chen H."/>
            <person name="Li W."/>
            <person name="Chen Y."/>
            <person name="Xu X."/>
            <person name="Zhang Y."/>
            <person name="Luo S."/>
            <person name="Chen H."/>
            <person name="Gao J."/>
            <person name="Mao Z."/>
            <person name="Pires J.C."/>
            <person name="Luo M."/>
            <person name="Kudrna D."/>
            <person name="Wing R.A."/>
            <person name="Meyers B.C."/>
            <person name="Yi K."/>
            <person name="Kong H."/>
            <person name="Lavrijsen P."/>
            <person name="Sunseri F."/>
            <person name="Falavigna A."/>
            <person name="Ye Y."/>
            <person name="Leebens-Mack J.H."/>
            <person name="Chen G."/>
        </authorList>
    </citation>
    <scope>NUCLEOTIDE SEQUENCE [LARGE SCALE GENOMIC DNA]</scope>
    <source>
        <strain evidence="2">cv. DH0086</strain>
    </source>
</reference>
<keyword evidence="2" id="KW-1185">Reference proteome</keyword>
<accession>A0A5P1F8D3</accession>
<proteinExistence type="predicted"/>
<name>A0A5P1F8D3_ASPOF</name>
<dbReference type="Gramene" id="ONK73009">
    <property type="protein sequence ID" value="ONK73009"/>
    <property type="gene ID" value="A4U43_C04F26080"/>
</dbReference>
<protein>
    <submittedName>
        <fullName evidence="1">Uncharacterized protein</fullName>
    </submittedName>
</protein>
<dbReference type="EMBL" id="CM007384">
    <property type="protein sequence ID" value="ONK73009.1"/>
    <property type="molecule type" value="Genomic_DNA"/>
</dbReference>
<evidence type="ECO:0000313" key="1">
    <source>
        <dbReference type="EMBL" id="ONK73009.1"/>
    </source>
</evidence>
<gene>
    <name evidence="1" type="ORF">A4U43_C04F26080</name>
</gene>
<evidence type="ECO:0000313" key="2">
    <source>
        <dbReference type="Proteomes" id="UP000243459"/>
    </source>
</evidence>
<dbReference type="AlphaFoldDB" id="A0A5P1F8D3"/>
<sequence length="122" mass="13388">MGKSLVQAYFSLRWNYEQFKLCLNPNWVQPSSELKSDPYGGAGGCYEVDDLVRRSGPWCLRGSGADPLRLGYSDSPFGRLQAHHTLFDEAYRRGVIRKQVGEPAIDGLGVQSGVTLGFGSSS</sequence>
<dbReference type="Proteomes" id="UP000243459">
    <property type="component" value="Chromosome 4"/>
</dbReference>